<sequence>MIARNFLVVCMLVAVFVVLFSSHVNNQHR</sequence>
<evidence type="ECO:0000313" key="2">
    <source>
        <dbReference type="Proteomes" id="UP000219331"/>
    </source>
</evidence>
<proteinExistence type="predicted"/>
<name>A0A285TLG6_9HYPH</name>
<organism evidence="1 2">
    <name type="scientific">Stappia indica</name>
    <dbReference type="NCBI Taxonomy" id="538381"/>
    <lineage>
        <taxon>Bacteria</taxon>
        <taxon>Pseudomonadati</taxon>
        <taxon>Pseudomonadota</taxon>
        <taxon>Alphaproteobacteria</taxon>
        <taxon>Hyphomicrobiales</taxon>
        <taxon>Stappiaceae</taxon>
        <taxon>Stappia</taxon>
    </lineage>
</organism>
<dbReference type="AlphaFoldDB" id="A0A285TLG6"/>
<dbReference type="EMBL" id="OBML01000012">
    <property type="protein sequence ID" value="SOC22803.1"/>
    <property type="molecule type" value="Genomic_DNA"/>
</dbReference>
<keyword evidence="2" id="KW-1185">Reference proteome</keyword>
<dbReference type="Proteomes" id="UP000219331">
    <property type="component" value="Unassembled WGS sequence"/>
</dbReference>
<reference evidence="1 2" key="1">
    <citation type="submission" date="2017-08" db="EMBL/GenBank/DDBJ databases">
        <authorList>
            <person name="de Groot N.N."/>
        </authorList>
    </citation>
    <scope>NUCLEOTIDE SEQUENCE [LARGE SCALE GENOMIC DNA]</scope>
    <source>
        <strain evidence="1 2">USBA 352</strain>
    </source>
</reference>
<accession>A0A285TLG6</accession>
<protein>
    <submittedName>
        <fullName evidence="1">Uncharacterized protein</fullName>
    </submittedName>
</protein>
<gene>
    <name evidence="1" type="ORF">SAMN05421512_112147</name>
</gene>
<evidence type="ECO:0000313" key="1">
    <source>
        <dbReference type="EMBL" id="SOC22803.1"/>
    </source>
</evidence>